<evidence type="ECO:0000313" key="9">
    <source>
        <dbReference type="Proteomes" id="UP000321954"/>
    </source>
</evidence>
<evidence type="ECO:0000256" key="2">
    <source>
        <dbReference type="ARBA" id="ARBA00005369"/>
    </source>
</evidence>
<dbReference type="HAMAP" id="MF_00090">
    <property type="entry name" value="PIMT"/>
    <property type="match status" value="1"/>
</dbReference>
<dbReference type="PROSITE" id="PS01279">
    <property type="entry name" value="PCMT"/>
    <property type="match status" value="1"/>
</dbReference>
<dbReference type="InterPro" id="IPR029063">
    <property type="entry name" value="SAM-dependent_MTases_sf"/>
</dbReference>
<organism evidence="8 9">
    <name type="scientific">Antarcticibacterium arcticum</name>
    <dbReference type="NCBI Taxonomy" id="2585771"/>
    <lineage>
        <taxon>Bacteria</taxon>
        <taxon>Pseudomonadati</taxon>
        <taxon>Bacteroidota</taxon>
        <taxon>Flavobacteriia</taxon>
        <taxon>Flavobacteriales</taxon>
        <taxon>Flavobacteriaceae</taxon>
        <taxon>Antarcticibacterium</taxon>
    </lineage>
</organism>
<dbReference type="GO" id="GO:0004719">
    <property type="term" value="F:protein-L-isoaspartate (D-aspartate) O-methyltransferase activity"/>
    <property type="evidence" value="ECO:0007669"/>
    <property type="project" value="UniProtKB-UniRule"/>
</dbReference>
<comment type="function">
    <text evidence="7">Catalyzes the methyl esterification of L-isoaspartyl residues in peptides and proteins that result from spontaneous decomposition of normal L-aspartyl and L-asparaginyl residues. It plays a role in the repair and/or degradation of damaged proteins.</text>
</comment>
<dbReference type="SUPFAM" id="SSF53335">
    <property type="entry name" value="S-adenosyl-L-methionine-dependent methyltransferases"/>
    <property type="match status" value="1"/>
</dbReference>
<dbReference type="NCBIfam" id="TIGR00080">
    <property type="entry name" value="pimt"/>
    <property type="match status" value="1"/>
</dbReference>
<keyword evidence="5 7" id="KW-0808">Transferase</keyword>
<sequence length="232" mass="26148">MMKLSLLISVVILLLSVFPAQQDKYYRERQLMVKTQLESRGIVHKPTLKAMRSVKRHLLVPRDQEKNAYEDRPLPIGYGQTISQPYMVGYMTEVIRPKKGMKVLEIGTGSGYQAAVLGEIVDEVYTIEIIEQLAKTSRSRLGDMGYTNIHVKEGDGYFGWEEHAPFDAIVVTAASAFIPPPLIEQLKEGGKMVIPVGAPFTTQQLMLVEKQKGGKRTTRNLLPVRFVPFTRN</sequence>
<dbReference type="InterPro" id="IPR000682">
    <property type="entry name" value="PCMT"/>
</dbReference>
<dbReference type="RefSeq" id="WP_146833023.1">
    <property type="nucleotide sequence ID" value="NZ_CP042476.1"/>
</dbReference>
<evidence type="ECO:0000313" key="8">
    <source>
        <dbReference type="EMBL" id="QED37592.1"/>
    </source>
</evidence>
<reference evidence="8 9" key="1">
    <citation type="submission" date="2019-08" db="EMBL/GenBank/DDBJ databases">
        <title>Antarcticibacterium arcticum sp. nov., a bacterium isolated from marine sediment of the Canadian Beaufort Sea.</title>
        <authorList>
            <person name="Lee Y.M."/>
            <person name="Baek K."/>
            <person name="Lee D.-H."/>
            <person name="Shin S.C."/>
            <person name="Jin Y.K."/>
            <person name="Park Y."/>
        </authorList>
    </citation>
    <scope>NUCLEOTIDE SEQUENCE [LARGE SCALE GENOMIC DNA]</scope>
    <source>
        <strain evidence="8 9">PAMC 28998</strain>
    </source>
</reference>
<dbReference type="PANTHER" id="PTHR11579">
    <property type="entry name" value="PROTEIN-L-ISOASPARTATE O-METHYLTRANSFERASE"/>
    <property type="match status" value="1"/>
</dbReference>
<dbReference type="AlphaFoldDB" id="A0A5B8YI28"/>
<dbReference type="OrthoDB" id="9810066at2"/>
<keyword evidence="9" id="KW-1185">Reference proteome</keyword>
<dbReference type="Pfam" id="PF01135">
    <property type="entry name" value="PCMT"/>
    <property type="match status" value="1"/>
</dbReference>
<accession>A0A5B8YI28</accession>
<dbReference type="GO" id="GO:0030091">
    <property type="term" value="P:protein repair"/>
    <property type="evidence" value="ECO:0007669"/>
    <property type="project" value="UniProtKB-UniRule"/>
</dbReference>
<dbReference type="KEGG" id="anp:FK178_07565"/>
<dbReference type="GO" id="GO:0005737">
    <property type="term" value="C:cytoplasm"/>
    <property type="evidence" value="ECO:0007669"/>
    <property type="project" value="UniProtKB-SubCell"/>
</dbReference>
<comment type="catalytic activity">
    <reaction evidence="7">
        <text>[protein]-L-isoaspartate + S-adenosyl-L-methionine = [protein]-L-isoaspartate alpha-methyl ester + S-adenosyl-L-homocysteine</text>
        <dbReference type="Rhea" id="RHEA:12705"/>
        <dbReference type="Rhea" id="RHEA-COMP:12143"/>
        <dbReference type="Rhea" id="RHEA-COMP:12144"/>
        <dbReference type="ChEBI" id="CHEBI:57856"/>
        <dbReference type="ChEBI" id="CHEBI:59789"/>
        <dbReference type="ChEBI" id="CHEBI:90596"/>
        <dbReference type="ChEBI" id="CHEBI:90598"/>
        <dbReference type="EC" id="2.1.1.77"/>
    </reaction>
</comment>
<dbReference type="CDD" id="cd02440">
    <property type="entry name" value="AdoMet_MTases"/>
    <property type="match status" value="1"/>
</dbReference>
<dbReference type="NCBIfam" id="NF001453">
    <property type="entry name" value="PRK00312.1"/>
    <property type="match status" value="1"/>
</dbReference>
<evidence type="ECO:0000256" key="6">
    <source>
        <dbReference type="ARBA" id="ARBA00022691"/>
    </source>
</evidence>
<dbReference type="GO" id="GO:0032259">
    <property type="term" value="P:methylation"/>
    <property type="evidence" value="ECO:0007669"/>
    <property type="project" value="UniProtKB-KW"/>
</dbReference>
<dbReference type="EC" id="2.1.1.77" evidence="7"/>
<comment type="subcellular location">
    <subcellularLocation>
        <location evidence="1 7">Cytoplasm</location>
    </subcellularLocation>
</comment>
<comment type="similarity">
    <text evidence="2 7">Belongs to the methyltransferase superfamily. L-isoaspartyl/D-aspartyl protein methyltransferase family.</text>
</comment>
<dbReference type="Gene3D" id="3.40.50.150">
    <property type="entry name" value="Vaccinia Virus protein VP39"/>
    <property type="match status" value="1"/>
</dbReference>
<feature type="active site" evidence="7">
    <location>
        <position position="83"/>
    </location>
</feature>
<keyword evidence="4 7" id="KW-0489">Methyltransferase</keyword>
<evidence type="ECO:0000256" key="3">
    <source>
        <dbReference type="ARBA" id="ARBA00022490"/>
    </source>
</evidence>
<dbReference type="Proteomes" id="UP000321954">
    <property type="component" value="Chromosome"/>
</dbReference>
<evidence type="ECO:0000256" key="5">
    <source>
        <dbReference type="ARBA" id="ARBA00022679"/>
    </source>
</evidence>
<proteinExistence type="inferred from homology"/>
<dbReference type="EMBL" id="CP042476">
    <property type="protein sequence ID" value="QED37592.1"/>
    <property type="molecule type" value="Genomic_DNA"/>
</dbReference>
<keyword evidence="3 7" id="KW-0963">Cytoplasm</keyword>
<dbReference type="FunFam" id="3.40.50.150:FF:000010">
    <property type="entry name" value="Protein-L-isoaspartate O-methyltransferase"/>
    <property type="match status" value="1"/>
</dbReference>
<protein>
    <recommendedName>
        <fullName evidence="7">Protein-L-isoaspartate O-methyltransferase</fullName>
        <ecNumber evidence="7">2.1.1.77</ecNumber>
    </recommendedName>
    <alternativeName>
        <fullName evidence="7">L-isoaspartyl protein carboxyl methyltransferase</fullName>
    </alternativeName>
    <alternativeName>
        <fullName evidence="7">Protein L-isoaspartyl methyltransferase</fullName>
    </alternativeName>
    <alternativeName>
        <fullName evidence="7">Protein-beta-aspartate methyltransferase</fullName>
        <shortName evidence="7">PIMT</shortName>
    </alternativeName>
</protein>
<evidence type="ECO:0000256" key="1">
    <source>
        <dbReference type="ARBA" id="ARBA00004496"/>
    </source>
</evidence>
<gene>
    <name evidence="7" type="primary">pcm</name>
    <name evidence="8" type="ORF">FK178_07565</name>
</gene>
<dbReference type="PANTHER" id="PTHR11579:SF0">
    <property type="entry name" value="PROTEIN-L-ISOASPARTATE(D-ASPARTATE) O-METHYLTRANSFERASE"/>
    <property type="match status" value="1"/>
</dbReference>
<keyword evidence="6 7" id="KW-0949">S-adenosyl-L-methionine</keyword>
<evidence type="ECO:0000256" key="4">
    <source>
        <dbReference type="ARBA" id="ARBA00022603"/>
    </source>
</evidence>
<evidence type="ECO:0000256" key="7">
    <source>
        <dbReference type="HAMAP-Rule" id="MF_00090"/>
    </source>
</evidence>
<name>A0A5B8YI28_9FLAO</name>